<feature type="non-terminal residue" evidence="2">
    <location>
        <position position="210"/>
    </location>
</feature>
<dbReference type="EMBL" id="JATN01000311">
    <property type="protein sequence ID" value="EUC65617.1"/>
    <property type="molecule type" value="Genomic_DNA"/>
</dbReference>
<accession>X8JPB5</accession>
<evidence type="ECO:0000313" key="2">
    <source>
        <dbReference type="EMBL" id="EUC65617.1"/>
    </source>
</evidence>
<sequence>MAPVTPARKAYRQLKSMISSLKPVKPSQVATMLEHARCEMPAQIDVPGGQMAPGHQNSFLAQTHEMTVQTAEFYEWGQVAKTSVRFISVLLDCPEILPSTDLDEAHPNLAHFIAFALNRSCMPLCVHQYAVHLIWRVKCLHPEFKPRHAHGVYSLNDWSSDEGCVDSPSSGKRRRAATPMDQPTVYPEELPDLTYSTLRGLLEEALDELS</sequence>
<organism evidence="2 3">
    <name type="scientific">Rhizoctonia solani AG-3 Rhs1AP</name>
    <dbReference type="NCBI Taxonomy" id="1086054"/>
    <lineage>
        <taxon>Eukaryota</taxon>
        <taxon>Fungi</taxon>
        <taxon>Dikarya</taxon>
        <taxon>Basidiomycota</taxon>
        <taxon>Agaricomycotina</taxon>
        <taxon>Agaricomycetes</taxon>
        <taxon>Cantharellales</taxon>
        <taxon>Ceratobasidiaceae</taxon>
        <taxon>Rhizoctonia</taxon>
    </lineage>
</organism>
<reference evidence="3" key="1">
    <citation type="journal article" date="2014" name="Genome Announc.">
        <title>Draft genome sequence of the plant-pathogenic soil fungus Rhizoctonia solani anastomosis group 3 strain Rhs1AP.</title>
        <authorList>
            <person name="Cubeta M.A."/>
            <person name="Thomas E."/>
            <person name="Dean R.A."/>
            <person name="Jabaji S."/>
            <person name="Neate S.M."/>
            <person name="Tavantzis S."/>
            <person name="Toda T."/>
            <person name="Vilgalys R."/>
            <person name="Bharathan N."/>
            <person name="Fedorova-Abrams N."/>
            <person name="Pakala S.B."/>
            <person name="Pakala S.M."/>
            <person name="Zafar N."/>
            <person name="Joardar V."/>
            <person name="Losada L."/>
            <person name="Nierman W.C."/>
        </authorList>
    </citation>
    <scope>NUCLEOTIDE SEQUENCE [LARGE SCALE GENOMIC DNA]</scope>
    <source>
        <strain evidence="3">AG-3</strain>
    </source>
</reference>
<feature type="region of interest" description="Disordered" evidence="1">
    <location>
        <begin position="161"/>
        <end position="187"/>
    </location>
</feature>
<protein>
    <submittedName>
        <fullName evidence="2">Uncharacterized protein</fullName>
    </submittedName>
</protein>
<evidence type="ECO:0000313" key="3">
    <source>
        <dbReference type="Proteomes" id="UP000030108"/>
    </source>
</evidence>
<proteinExistence type="predicted"/>
<dbReference type="AlphaFoldDB" id="X8JPB5"/>
<dbReference type="Proteomes" id="UP000030108">
    <property type="component" value="Unassembled WGS sequence"/>
</dbReference>
<comment type="caution">
    <text evidence="2">The sequence shown here is derived from an EMBL/GenBank/DDBJ whole genome shotgun (WGS) entry which is preliminary data.</text>
</comment>
<evidence type="ECO:0000256" key="1">
    <source>
        <dbReference type="SAM" id="MobiDB-lite"/>
    </source>
</evidence>
<name>X8JPB5_9AGAM</name>
<gene>
    <name evidence="2" type="ORF">RSOL_448540</name>
</gene>